<keyword evidence="3 7" id="KW-0808">Transferase</keyword>
<dbReference type="Gene3D" id="3.90.1150.10">
    <property type="entry name" value="Aspartate Aminotransferase, domain 1"/>
    <property type="match status" value="1"/>
</dbReference>
<dbReference type="NCBIfam" id="TIGR03301">
    <property type="entry name" value="PhnW-AepZ"/>
    <property type="match status" value="1"/>
</dbReference>
<evidence type="ECO:0000256" key="6">
    <source>
        <dbReference type="ARBA" id="ARBA00049460"/>
    </source>
</evidence>
<dbReference type="InterPro" id="IPR015421">
    <property type="entry name" value="PyrdxlP-dep_Trfase_major"/>
</dbReference>
<dbReference type="GO" id="GO:0047304">
    <property type="term" value="F:2-aminoethylphosphonate-pyruvate transaminase activity"/>
    <property type="evidence" value="ECO:0007669"/>
    <property type="project" value="UniProtKB-UniRule"/>
</dbReference>
<reference evidence="11" key="1">
    <citation type="submission" date="2018-08" db="EMBL/GenBank/DDBJ databases">
        <title>Identification of Burkholderia cepacia strains that express a Burkholderia pseudomallei-like capsular polysaccharide.</title>
        <authorList>
            <person name="Burtnick M.N."/>
            <person name="Vongsouvath M."/>
            <person name="Newton P."/>
            <person name="Wuthiekanun V."/>
            <person name="Limmathurotsakul D."/>
            <person name="Brett P.J."/>
            <person name="Chantratita N."/>
            <person name="Dance D.A."/>
        </authorList>
    </citation>
    <scope>NUCLEOTIDE SEQUENCE</scope>
    <source>
        <strain evidence="11">SBXCC001</strain>
    </source>
</reference>
<evidence type="ECO:0000256" key="7">
    <source>
        <dbReference type="HAMAP-Rule" id="MF_01376"/>
    </source>
</evidence>
<evidence type="ECO:0000256" key="2">
    <source>
        <dbReference type="ARBA" id="ARBA00022576"/>
    </source>
</evidence>
<evidence type="ECO:0000256" key="8">
    <source>
        <dbReference type="PIRSR" id="PIRSR000524-1"/>
    </source>
</evidence>
<dbReference type="Proteomes" id="UP001272137">
    <property type="component" value="Unassembled WGS sequence"/>
</dbReference>
<dbReference type="InterPro" id="IPR015422">
    <property type="entry name" value="PyrdxlP-dep_Trfase_small"/>
</dbReference>
<dbReference type="HAMAP" id="MF_01376">
    <property type="entry name" value="PhnW_aminotrans_5"/>
    <property type="match status" value="1"/>
</dbReference>
<evidence type="ECO:0000256" key="1">
    <source>
        <dbReference type="ARBA" id="ARBA00001933"/>
    </source>
</evidence>
<comment type="function">
    <text evidence="7">Involved in phosphonate degradation.</text>
</comment>
<evidence type="ECO:0000313" key="12">
    <source>
        <dbReference type="Proteomes" id="UP001272137"/>
    </source>
</evidence>
<comment type="cofactor">
    <cofactor evidence="1 7 9">
        <name>pyridoxal 5'-phosphate</name>
        <dbReference type="ChEBI" id="CHEBI:597326"/>
    </cofactor>
</comment>
<organism evidence="11 12">
    <name type="scientific">Burkholderia thailandensis</name>
    <dbReference type="NCBI Taxonomy" id="57975"/>
    <lineage>
        <taxon>Bacteria</taxon>
        <taxon>Pseudomonadati</taxon>
        <taxon>Pseudomonadota</taxon>
        <taxon>Betaproteobacteria</taxon>
        <taxon>Burkholderiales</taxon>
        <taxon>Burkholderiaceae</taxon>
        <taxon>Burkholderia</taxon>
        <taxon>pseudomallei group</taxon>
    </lineage>
</organism>
<comment type="similarity">
    <text evidence="7">Belongs to the class-V pyridoxal-phosphate-dependent aminotransferase family. PhnW subfamily.</text>
</comment>
<evidence type="ECO:0000256" key="3">
    <source>
        <dbReference type="ARBA" id="ARBA00022679"/>
    </source>
</evidence>
<feature type="binding site" evidence="8">
    <location>
        <position position="331"/>
    </location>
    <ligand>
        <name>substrate</name>
    </ligand>
</feature>
<dbReference type="Gene3D" id="3.40.640.10">
    <property type="entry name" value="Type I PLP-dependent aspartate aminotransferase-like (Major domain)"/>
    <property type="match status" value="1"/>
</dbReference>
<protein>
    <recommendedName>
        <fullName evidence="7">2-aminoethylphosphonate--pyruvate transaminase</fullName>
        <ecNumber evidence="7">2.6.1.37</ecNumber>
    </recommendedName>
    <alternativeName>
        <fullName evidence="7">2-aminoethylphosphonate aminotransferase</fullName>
    </alternativeName>
    <alternativeName>
        <fullName evidence="7">AEP transaminase</fullName>
        <shortName evidence="7">AEPT</shortName>
    </alternativeName>
</protein>
<dbReference type="EMBL" id="QXCT01000001">
    <property type="protein sequence ID" value="MDW9252883.1"/>
    <property type="molecule type" value="Genomic_DNA"/>
</dbReference>
<evidence type="ECO:0000256" key="4">
    <source>
        <dbReference type="ARBA" id="ARBA00022898"/>
    </source>
</evidence>
<evidence type="ECO:0000259" key="10">
    <source>
        <dbReference type="Pfam" id="PF00266"/>
    </source>
</evidence>
<dbReference type="RefSeq" id="WP_009901031.1">
    <property type="nucleotide sequence ID" value="NZ_CP008915.2"/>
</dbReference>
<dbReference type="Pfam" id="PF00266">
    <property type="entry name" value="Aminotran_5"/>
    <property type="match status" value="1"/>
</dbReference>
<comment type="subunit">
    <text evidence="7">Homodimer.</text>
</comment>
<evidence type="ECO:0000256" key="9">
    <source>
        <dbReference type="PIRSR" id="PIRSR000524-50"/>
    </source>
</evidence>
<dbReference type="GO" id="GO:0019700">
    <property type="term" value="P:organic phosphonate catabolic process"/>
    <property type="evidence" value="ECO:0007669"/>
    <property type="project" value="InterPro"/>
</dbReference>
<dbReference type="KEGG" id="btha:DR62_4366"/>
<keyword evidence="5 7" id="KW-0670">Pyruvate</keyword>
<comment type="catalytic activity">
    <reaction evidence="6 7">
        <text>(2-aminoethyl)phosphonate + pyruvate = phosphonoacetaldehyde + L-alanine</text>
        <dbReference type="Rhea" id="RHEA:17021"/>
        <dbReference type="ChEBI" id="CHEBI:15361"/>
        <dbReference type="ChEBI" id="CHEBI:57418"/>
        <dbReference type="ChEBI" id="CHEBI:57972"/>
        <dbReference type="ChEBI" id="CHEBI:58383"/>
        <dbReference type="EC" id="2.6.1.37"/>
    </reaction>
</comment>
<feature type="modified residue" description="N6-(pyridoxal phosphate)lysine" evidence="7 9">
    <location>
        <position position="190"/>
    </location>
</feature>
<gene>
    <name evidence="7" type="primary">phnW</name>
    <name evidence="11" type="ORF">C7S16_4973</name>
</gene>
<dbReference type="InterPro" id="IPR024169">
    <property type="entry name" value="SP_NH2Trfase/AEP_transaminase"/>
</dbReference>
<keyword evidence="4 7" id="KW-0663">Pyridoxal phosphate</keyword>
<dbReference type="InterPro" id="IPR015424">
    <property type="entry name" value="PyrdxlP-dep_Trfase"/>
</dbReference>
<feature type="domain" description="Aminotransferase class V" evidence="10">
    <location>
        <begin position="34"/>
        <end position="283"/>
    </location>
</feature>
<comment type="caution">
    <text evidence="11">The sequence shown here is derived from an EMBL/GenBank/DDBJ whole genome shotgun (WGS) entry which is preliminary data.</text>
</comment>
<evidence type="ECO:0000256" key="5">
    <source>
        <dbReference type="ARBA" id="ARBA00023317"/>
    </source>
</evidence>
<proteinExistence type="inferred from homology"/>
<accession>A0AAW9CUW4</accession>
<dbReference type="PIRSF" id="PIRSF000524">
    <property type="entry name" value="SPT"/>
    <property type="match status" value="1"/>
</dbReference>
<sequence>MLLLNPGPVTLTERVRQSLLQPDLCHRESEFFDLQDEARARLVAAYALDPAEWSAVLMTGSGTAAVESMIAALVPESGKLLVIENGVYGERITQIATQYRIAHDVLKHDWMQAPDLARIAEKLDADRAITHVAVIHHETTTGRLNDLDALAAVCRARGVRMLVDGVSSFGAEAIDFAGGGIDALAATANKCLHGVPGAAFVIVRRRALASAASRTYYLDLGRLAKLQDARNTPFTPSVHAYYALVEALREFDEAGGWRARHARYAALAEQVRAGLAARGMPPVLPESESSVVLRAYRLPAGVTYEQLHDGLKARGFVIYAGQGGLSSALFRISTMGAIAAADVDRLLDGFAALTR</sequence>
<dbReference type="AlphaFoldDB" id="A0AAW9CUW4"/>
<dbReference type="PANTHER" id="PTHR42778">
    <property type="entry name" value="2-AMINOETHYLPHOSPHONATE--PYRUVATE TRANSAMINASE"/>
    <property type="match status" value="1"/>
</dbReference>
<keyword evidence="2 7" id="KW-0032">Aminotransferase</keyword>
<dbReference type="InterPro" id="IPR000192">
    <property type="entry name" value="Aminotrans_V_dom"/>
</dbReference>
<dbReference type="SUPFAM" id="SSF53383">
    <property type="entry name" value="PLP-dependent transferases"/>
    <property type="match status" value="1"/>
</dbReference>
<dbReference type="PANTHER" id="PTHR42778:SF1">
    <property type="entry name" value="2-AMINOETHYLPHOSPHONATE--PYRUVATE TRANSAMINASE"/>
    <property type="match status" value="1"/>
</dbReference>
<evidence type="ECO:0000313" key="11">
    <source>
        <dbReference type="EMBL" id="MDW9252883.1"/>
    </source>
</evidence>
<name>A0AAW9CUW4_BURTH</name>
<dbReference type="EC" id="2.6.1.37" evidence="7"/>
<dbReference type="InterPro" id="IPR012703">
    <property type="entry name" value="NH2EtPonate_pyrv_transaminase"/>
</dbReference>